<feature type="domain" description="WRC" evidence="3">
    <location>
        <begin position="655"/>
        <end position="699"/>
    </location>
</feature>
<sequence length="739" mass="82820">MDFTSSLTPGELGNPGIDPAFVTSDPPIASMQDIIDHEHALVESIPDEERAALMPIIRFVRNTLQDPFTALHHWRTMDALKLTDTARMKVHYNHRLDRFSKEVDFLEMRGLQGLHSEDEVGGYGAPIPRTCSPNGAHNSHNLESCQVSMPLQRVISRHSSQDLYQQTNCQGALHHKEAQNFDGPQLGNPDSHYSTHSNQANPRRGGFFLSSSTYTGLGESSSLTSFKIDSKSNGDNIFSNLGMESFNLEELQRSLRPPVHEMDSDCNDIQTIGVSNCSHGEDDDMHKKDGNDDSYLYYPDQDEEQDTSDVEWPLYWGNSMHHHQTTAVDDRLRFPKVHCRRRNITKKAVGWIKKRAAQFLVSRVRHKRKCNLPCCTGCEMGTKRRKASGYGSRKCPRLSTTKKIASSLTATSSKNAASNRRSSRARTALRDPSSSESCDDKEASQVTQDLDNSPLATALTVVLINSKGCGLTSCEALQALVQEGYLKANGYEQQAFASLVKMTLKTCPLFKELKNHRFILKAGQKLASSSLHGKVTLGSNVAHNRKFSERELSLSQVLYSEKRKRSLSQIVDRNLSGKPCQHGTQCHKGDRNNPGFSCNVHHLEPQSATTETSGCSSCEVIDSCDASNERRQEAKEEDMLCSGQSAEEQDQNQDQAEPIRCCRTDGKSWQCSNQAQEGSTYCERHQSRCKKGTVKRHARAPCESKQKEKQQTKQYAYAHEQNFSMQLRPRTRDISLKLL</sequence>
<feature type="region of interest" description="Disordered" evidence="2">
    <location>
        <begin position="406"/>
        <end position="449"/>
    </location>
</feature>
<keyword evidence="1" id="KW-0539">Nucleus</keyword>
<dbReference type="PROSITE" id="PS51667">
    <property type="entry name" value="WRC"/>
    <property type="match status" value="1"/>
</dbReference>
<dbReference type="EMBL" id="JABFUD020000015">
    <property type="protein sequence ID" value="KAI5069863.1"/>
    <property type="molecule type" value="Genomic_DNA"/>
</dbReference>
<protein>
    <recommendedName>
        <fullName evidence="3">WRC domain-containing protein</fullName>
    </recommendedName>
</protein>
<dbReference type="Pfam" id="PF08879">
    <property type="entry name" value="WRC"/>
    <property type="match status" value="1"/>
</dbReference>
<feature type="region of interest" description="Disordered" evidence="2">
    <location>
        <begin position="635"/>
        <end position="656"/>
    </location>
</feature>
<evidence type="ECO:0000256" key="2">
    <source>
        <dbReference type="SAM" id="MobiDB-lite"/>
    </source>
</evidence>
<reference evidence="4" key="1">
    <citation type="submission" date="2021-01" db="EMBL/GenBank/DDBJ databases">
        <title>Adiantum capillus-veneris genome.</title>
        <authorList>
            <person name="Fang Y."/>
            <person name="Liao Q."/>
        </authorList>
    </citation>
    <scope>NUCLEOTIDE SEQUENCE</scope>
    <source>
        <strain evidence="4">H3</strain>
        <tissue evidence="4">Leaf</tissue>
    </source>
</reference>
<evidence type="ECO:0000256" key="1">
    <source>
        <dbReference type="ARBA" id="ARBA00023242"/>
    </source>
</evidence>
<dbReference type="InterPro" id="IPR014977">
    <property type="entry name" value="WRC_dom"/>
</dbReference>
<gene>
    <name evidence="4" type="ORF">GOP47_0016164</name>
</gene>
<accession>A0A9D4ZBW7</accession>
<organism evidence="4 5">
    <name type="scientific">Adiantum capillus-veneris</name>
    <name type="common">Maidenhair fern</name>
    <dbReference type="NCBI Taxonomy" id="13818"/>
    <lineage>
        <taxon>Eukaryota</taxon>
        <taxon>Viridiplantae</taxon>
        <taxon>Streptophyta</taxon>
        <taxon>Embryophyta</taxon>
        <taxon>Tracheophyta</taxon>
        <taxon>Polypodiopsida</taxon>
        <taxon>Polypodiidae</taxon>
        <taxon>Polypodiales</taxon>
        <taxon>Pteridineae</taxon>
        <taxon>Pteridaceae</taxon>
        <taxon>Vittarioideae</taxon>
        <taxon>Adiantum</taxon>
    </lineage>
</organism>
<keyword evidence="5" id="KW-1185">Reference proteome</keyword>
<feature type="region of interest" description="Disordered" evidence="2">
    <location>
        <begin position="179"/>
        <end position="207"/>
    </location>
</feature>
<proteinExistence type="predicted"/>
<evidence type="ECO:0000313" key="5">
    <source>
        <dbReference type="Proteomes" id="UP000886520"/>
    </source>
</evidence>
<feature type="region of interest" description="Disordered" evidence="2">
    <location>
        <begin position="1"/>
        <end position="20"/>
    </location>
</feature>
<feature type="compositionally biased region" description="Polar residues" evidence="2">
    <location>
        <begin position="191"/>
        <end position="201"/>
    </location>
</feature>
<name>A0A9D4ZBW7_ADICA</name>
<comment type="caution">
    <text evidence="4">The sequence shown here is derived from an EMBL/GenBank/DDBJ whole genome shotgun (WGS) entry which is preliminary data.</text>
</comment>
<dbReference type="OrthoDB" id="911210at2759"/>
<evidence type="ECO:0000313" key="4">
    <source>
        <dbReference type="EMBL" id="KAI5069863.1"/>
    </source>
</evidence>
<feature type="compositionally biased region" description="Low complexity" evidence="2">
    <location>
        <begin position="406"/>
        <end position="420"/>
    </location>
</feature>
<evidence type="ECO:0000259" key="3">
    <source>
        <dbReference type="PROSITE" id="PS51667"/>
    </source>
</evidence>
<dbReference type="Proteomes" id="UP000886520">
    <property type="component" value="Chromosome 15"/>
</dbReference>
<dbReference type="AlphaFoldDB" id="A0A9D4ZBW7"/>